<evidence type="ECO:0000313" key="3">
    <source>
        <dbReference type="Proteomes" id="UP001055149"/>
    </source>
</evidence>
<keyword evidence="1" id="KW-1277">Toxin-antitoxin system</keyword>
<name>A0ABQ5JL08_9LACO</name>
<dbReference type="EMBL" id="BQXH01000030">
    <property type="protein sequence ID" value="GKS82383.1"/>
    <property type="molecule type" value="Genomic_DNA"/>
</dbReference>
<evidence type="ECO:0008006" key="4">
    <source>
        <dbReference type="Google" id="ProtNLM"/>
    </source>
</evidence>
<evidence type="ECO:0000313" key="2">
    <source>
        <dbReference type="EMBL" id="GKS82383.1"/>
    </source>
</evidence>
<dbReference type="Gene3D" id="3.30.2310.20">
    <property type="entry name" value="RelE-like"/>
    <property type="match status" value="1"/>
</dbReference>
<dbReference type="RefSeq" id="WP_244056963.1">
    <property type="nucleotide sequence ID" value="NZ_BQXH01000030.1"/>
</dbReference>
<gene>
    <name evidence="2" type="ORF">LPAF129_20690</name>
</gene>
<dbReference type="SUPFAM" id="SSF143011">
    <property type="entry name" value="RelE-like"/>
    <property type="match status" value="1"/>
</dbReference>
<sequence length="105" mass="12465">MRFEIILTEQAEMDLREIYEYISFELQAPLNAEKQLSVFEHHLSNLADFPEGHRLYDQEPWKSRGLRMLPMGNYLAFYLPDNEQQTITVIRIMDGGRDIESQLKM</sequence>
<dbReference type="Pfam" id="PF05016">
    <property type="entry name" value="ParE_toxin"/>
    <property type="match status" value="1"/>
</dbReference>
<proteinExistence type="predicted"/>
<dbReference type="Proteomes" id="UP001055149">
    <property type="component" value="Unassembled WGS sequence"/>
</dbReference>
<protein>
    <recommendedName>
        <fullName evidence="4">Type II toxin-antitoxin system RelE/ParE family toxin</fullName>
    </recommendedName>
</protein>
<keyword evidence="3" id="KW-1185">Reference proteome</keyword>
<organism evidence="2 3">
    <name type="scientific">Ligilactobacillus pabuli</name>
    <dbReference type="NCBI Taxonomy" id="2886039"/>
    <lineage>
        <taxon>Bacteria</taxon>
        <taxon>Bacillati</taxon>
        <taxon>Bacillota</taxon>
        <taxon>Bacilli</taxon>
        <taxon>Lactobacillales</taxon>
        <taxon>Lactobacillaceae</taxon>
        <taxon>Ligilactobacillus</taxon>
    </lineage>
</organism>
<comment type="caution">
    <text evidence="2">The sequence shown here is derived from an EMBL/GenBank/DDBJ whole genome shotgun (WGS) entry which is preliminary data.</text>
</comment>
<reference evidence="2" key="1">
    <citation type="journal article" date="2022" name="Int. J. Syst. Evol. Microbiol.">
        <title>A novel species of lactic acid bacteria, Ligilactobacillus pabuli sp. nov., isolated from alfalfa silage.</title>
        <authorList>
            <person name="Tohno M."/>
            <person name="Tanizawa Y."/>
            <person name="Sawada H."/>
            <person name="Sakamoto M."/>
            <person name="Ohkuma M."/>
            <person name="Kobayashi H."/>
        </authorList>
    </citation>
    <scope>NUCLEOTIDE SEQUENCE</scope>
    <source>
        <strain evidence="2">AF129</strain>
    </source>
</reference>
<dbReference type="InterPro" id="IPR035093">
    <property type="entry name" value="RelE/ParE_toxin_dom_sf"/>
</dbReference>
<accession>A0ABQ5JL08</accession>
<dbReference type="InterPro" id="IPR007712">
    <property type="entry name" value="RelE/ParE_toxin"/>
</dbReference>
<evidence type="ECO:0000256" key="1">
    <source>
        <dbReference type="ARBA" id="ARBA00022649"/>
    </source>
</evidence>